<organism evidence="1 2">
    <name type="scientific">Meloidogyne incognita</name>
    <name type="common">Southern root-knot nematode worm</name>
    <name type="synonym">Oxyuris incognita</name>
    <dbReference type="NCBI Taxonomy" id="6306"/>
    <lineage>
        <taxon>Eukaryota</taxon>
        <taxon>Metazoa</taxon>
        <taxon>Ecdysozoa</taxon>
        <taxon>Nematoda</taxon>
        <taxon>Chromadorea</taxon>
        <taxon>Rhabditida</taxon>
        <taxon>Tylenchina</taxon>
        <taxon>Tylenchomorpha</taxon>
        <taxon>Tylenchoidea</taxon>
        <taxon>Meloidogynidae</taxon>
        <taxon>Meloidogyninae</taxon>
        <taxon>Meloidogyne</taxon>
        <taxon>Meloidogyne incognita group</taxon>
    </lineage>
</organism>
<protein>
    <submittedName>
        <fullName evidence="2">Uncharacterized protein</fullName>
    </submittedName>
</protein>
<evidence type="ECO:0000313" key="1">
    <source>
        <dbReference type="Proteomes" id="UP000887563"/>
    </source>
</evidence>
<keyword evidence="1" id="KW-1185">Reference proteome</keyword>
<accession>A0A914MD04</accession>
<evidence type="ECO:0000313" key="2">
    <source>
        <dbReference type="WBParaSite" id="Minc3s01296g22569"/>
    </source>
</evidence>
<proteinExistence type="predicted"/>
<name>A0A914MD04_MELIC</name>
<reference evidence="2" key="1">
    <citation type="submission" date="2022-11" db="UniProtKB">
        <authorList>
            <consortium name="WormBaseParasite"/>
        </authorList>
    </citation>
    <scope>IDENTIFICATION</scope>
</reference>
<dbReference type="AlphaFoldDB" id="A0A914MD04"/>
<dbReference type="WBParaSite" id="Minc3s01296g22569">
    <property type="protein sequence ID" value="Minc3s01296g22569"/>
    <property type="gene ID" value="Minc3s01296g22569"/>
</dbReference>
<dbReference type="Proteomes" id="UP000887563">
    <property type="component" value="Unplaced"/>
</dbReference>
<sequence>MSQVLNLNEHMQLLLKMAPFRLPAQAFLLCCVLDRTFASYQYFASVEHFQLSNRDATRAKYATNQVLALSVIVDCRFRKWYLDIHVREAILALERLRRENETVACPIERMERKQALIDV</sequence>